<dbReference type="EMBL" id="SCEB01001218">
    <property type="protein sequence ID" value="RXM97186.1"/>
    <property type="molecule type" value="Genomic_DNA"/>
</dbReference>
<dbReference type="InterPro" id="IPR004020">
    <property type="entry name" value="DAPIN"/>
</dbReference>
<comment type="caution">
    <text evidence="4">The sequence shown here is derived from an EMBL/GenBank/DDBJ whole genome shotgun (WGS) entry which is preliminary data.</text>
</comment>
<feature type="region of interest" description="Disordered" evidence="2">
    <location>
        <begin position="141"/>
        <end position="171"/>
    </location>
</feature>
<dbReference type="InterPro" id="IPR011029">
    <property type="entry name" value="DEATH-like_dom_sf"/>
</dbReference>
<reference evidence="4 5" key="1">
    <citation type="submission" date="2019-01" db="EMBL/GenBank/DDBJ databases">
        <title>Draft Genome and Complete Hox-Cluster Characterization of the Sterlet Sturgeon (Acipenser ruthenus).</title>
        <authorList>
            <person name="Wei Q."/>
        </authorList>
    </citation>
    <scope>NUCLEOTIDE SEQUENCE [LARGE SCALE GENOMIC DNA]</scope>
    <source>
        <strain evidence="4">WHYD16114868_AA</strain>
        <tissue evidence="4">Blood</tissue>
    </source>
</reference>
<evidence type="ECO:0000256" key="2">
    <source>
        <dbReference type="SAM" id="MobiDB-lite"/>
    </source>
</evidence>
<dbReference type="Gene3D" id="2.60.40.10">
    <property type="entry name" value="Immunoglobulins"/>
    <property type="match status" value="1"/>
</dbReference>
<evidence type="ECO:0000313" key="5">
    <source>
        <dbReference type="Proteomes" id="UP000289886"/>
    </source>
</evidence>
<name>A0A662YME6_ACIRT</name>
<accession>A0A662YME6</accession>
<dbReference type="InterPro" id="IPR003597">
    <property type="entry name" value="Ig_C1-set"/>
</dbReference>
<dbReference type="PANTHER" id="PTHR46880:SF5">
    <property type="entry name" value="DUF4371 DOMAIN-CONTAINING PROTEIN"/>
    <property type="match status" value="1"/>
</dbReference>
<dbReference type="Pfam" id="PF07654">
    <property type="entry name" value="C1-set"/>
    <property type="match status" value="1"/>
</dbReference>
<organism evidence="4 5">
    <name type="scientific">Acipenser ruthenus</name>
    <name type="common">Sterlet sturgeon</name>
    <dbReference type="NCBI Taxonomy" id="7906"/>
    <lineage>
        <taxon>Eukaryota</taxon>
        <taxon>Metazoa</taxon>
        <taxon>Chordata</taxon>
        <taxon>Craniata</taxon>
        <taxon>Vertebrata</taxon>
        <taxon>Euteleostomi</taxon>
        <taxon>Actinopterygii</taxon>
        <taxon>Chondrostei</taxon>
        <taxon>Acipenseriformes</taxon>
        <taxon>Acipenseridae</taxon>
        <taxon>Acipenser</taxon>
    </lineage>
</organism>
<evidence type="ECO:0000256" key="1">
    <source>
        <dbReference type="ARBA" id="ARBA00023319"/>
    </source>
</evidence>
<dbReference type="Pfam" id="PF02758">
    <property type="entry name" value="PYRIN"/>
    <property type="match status" value="1"/>
</dbReference>
<dbReference type="PROSITE" id="PS00290">
    <property type="entry name" value="IG_MHC"/>
    <property type="match status" value="1"/>
</dbReference>
<dbReference type="PANTHER" id="PTHR46880">
    <property type="entry name" value="RAS-ASSOCIATING DOMAIN-CONTAINING PROTEIN"/>
    <property type="match status" value="1"/>
</dbReference>
<dbReference type="InterPro" id="IPR013783">
    <property type="entry name" value="Ig-like_fold"/>
</dbReference>
<gene>
    <name evidence="4" type="ORF">EOD39_14748</name>
</gene>
<dbReference type="PROSITE" id="PS50824">
    <property type="entry name" value="DAPIN"/>
    <property type="match status" value="1"/>
</dbReference>
<protein>
    <submittedName>
        <fullName evidence="4">Beta-2-microglobulin</fullName>
    </submittedName>
</protein>
<keyword evidence="5" id="KW-1185">Reference proteome</keyword>
<evidence type="ECO:0000313" key="4">
    <source>
        <dbReference type="EMBL" id="RXM97186.1"/>
    </source>
</evidence>
<dbReference type="AlphaFoldDB" id="A0A662YME6"/>
<sequence length="441" mass="49589">MVRVLDELSRTNIKRFKSKLNDVRFGDFDRNIGKGPLDKAVANIDLADLIIGHYGKLDGLRIVIKVLKDINQVHLSTKLSEETISGIEESFSFDPVGASTPDTTPEADVEVPVPVPVQKNKKRKRNRRLCYKSKYSNTGKRCKLKKRGKRLLDENTESSEGSEHHEIQQSSDESIMKGILSAVNTLSKLKVQITSDTLGELLQFAKSVRGEGLNSIEMFEDKHIEQVLLSLSGVIKEEIQEAVRLSPVFSVQAYKEIIGGRQWVILYVSYLKDGQVKTSFLSICSFEDACSIKNFIDQILQEKGFEYHEKLAAFLSDGEPVMCRVAELLKQDCPCLISHHCGYRYAILPAFYACETMKPMEKFKETVSQIFTFYSTSNGRFSNILGIKLLRNGEEIAGPQQSDVAFHQDWPFHLTKSVAFTPAAGRGDYSCRVEHSTLTGD</sequence>
<proteinExistence type="predicted"/>
<dbReference type="SUPFAM" id="SSF48726">
    <property type="entry name" value="Immunoglobulin"/>
    <property type="match status" value="1"/>
</dbReference>
<feature type="domain" description="Pyrin" evidence="3">
    <location>
        <begin position="1"/>
        <end position="85"/>
    </location>
</feature>
<evidence type="ECO:0000259" key="3">
    <source>
        <dbReference type="PROSITE" id="PS50824"/>
    </source>
</evidence>
<dbReference type="Gene3D" id="1.10.533.10">
    <property type="entry name" value="Death Domain, Fas"/>
    <property type="match status" value="1"/>
</dbReference>
<keyword evidence="1" id="KW-0393">Immunoglobulin domain</keyword>
<dbReference type="InterPro" id="IPR003006">
    <property type="entry name" value="Ig/MHC_CS"/>
</dbReference>
<dbReference type="InterPro" id="IPR036179">
    <property type="entry name" value="Ig-like_dom_sf"/>
</dbReference>
<dbReference type="SMART" id="SM01289">
    <property type="entry name" value="PYRIN"/>
    <property type="match status" value="1"/>
</dbReference>
<dbReference type="Proteomes" id="UP000289886">
    <property type="component" value="Unassembled WGS sequence"/>
</dbReference>
<dbReference type="SUPFAM" id="SSF47986">
    <property type="entry name" value="DEATH domain"/>
    <property type="match status" value="1"/>
</dbReference>